<feature type="domain" description="Reverse transcriptase Ty1/copia-type" evidence="2">
    <location>
        <begin position="163"/>
        <end position="236"/>
    </location>
</feature>
<organism evidence="3">
    <name type="scientific">Tanacetum cinerariifolium</name>
    <name type="common">Dalmatian daisy</name>
    <name type="synonym">Chrysanthemum cinerariifolium</name>
    <dbReference type="NCBI Taxonomy" id="118510"/>
    <lineage>
        <taxon>Eukaryota</taxon>
        <taxon>Viridiplantae</taxon>
        <taxon>Streptophyta</taxon>
        <taxon>Embryophyta</taxon>
        <taxon>Tracheophyta</taxon>
        <taxon>Spermatophyta</taxon>
        <taxon>Magnoliopsida</taxon>
        <taxon>eudicotyledons</taxon>
        <taxon>Gunneridae</taxon>
        <taxon>Pentapetalae</taxon>
        <taxon>asterids</taxon>
        <taxon>campanulids</taxon>
        <taxon>Asterales</taxon>
        <taxon>Asteraceae</taxon>
        <taxon>Asteroideae</taxon>
        <taxon>Anthemideae</taxon>
        <taxon>Anthemidinae</taxon>
        <taxon>Tanacetum</taxon>
    </lineage>
</organism>
<dbReference type="PANTHER" id="PTHR11439:SF508">
    <property type="entry name" value="RNA-DIRECTED DNA POLYMERASE"/>
    <property type="match status" value="1"/>
</dbReference>
<sequence length="479" mass="54642">MNLLNENSVSTANANLAGRVSSNDDGTELNPDINQGNDGSEATSMDETNNTHPEGSVPNETDFINDLYVNSELNSKTEEFLSNTLRRSSRQTKLHSSLNDFIVERKVNYGAEKVFDYANLNHDNYYCVSALNKSVEPTCYEEAILDSNWIDVMNSEIEALNENHTWIITDLPLRRKAIGNKWIYKIKYKSSGDIDRYKARLVVKGYSKKEGVDFDETFSPVMKMSTVRCLIALFVINRFASKDNNNKVCKLVSLFYGLKQAPRKWNEKLVTILKENGFVQSVNDHSFFTKSKDNKFIALFVYVDDIVVTENCVDEIDKKYCLELLKEYGLLGCKPVSTMMEPNSVLPYIPTKDDPLLDNITGYQKLLGKLIYLTHARPDIAYLIHCLAQYMHSPFKSRLNSALNVLRYLKGAPEEAEYMSLSSAVCEIIWIQKLLLDLKTKVTLAVDLHFDNKSALQLAINPGFHERSKHFEIDVHFIR</sequence>
<gene>
    <name evidence="3" type="ORF">Tci_008093</name>
</gene>
<protein>
    <submittedName>
        <fullName evidence="3">Ribonuclease H-like domain-containing protein</fullName>
    </submittedName>
</protein>
<dbReference type="EMBL" id="BKCJ010000771">
    <property type="protein sequence ID" value="GEU36115.1"/>
    <property type="molecule type" value="Genomic_DNA"/>
</dbReference>
<comment type="caution">
    <text evidence="3">The sequence shown here is derived from an EMBL/GenBank/DDBJ whole genome shotgun (WGS) entry which is preliminary data.</text>
</comment>
<dbReference type="CDD" id="cd09272">
    <property type="entry name" value="RNase_HI_RT_Ty1"/>
    <property type="match status" value="1"/>
</dbReference>
<feature type="compositionally biased region" description="Polar residues" evidence="1">
    <location>
        <begin position="32"/>
        <end position="53"/>
    </location>
</feature>
<evidence type="ECO:0000259" key="2">
    <source>
        <dbReference type="Pfam" id="PF07727"/>
    </source>
</evidence>
<feature type="region of interest" description="Disordered" evidence="1">
    <location>
        <begin position="15"/>
        <end position="61"/>
    </location>
</feature>
<feature type="compositionally biased region" description="Polar residues" evidence="1">
    <location>
        <begin position="15"/>
        <end position="24"/>
    </location>
</feature>
<dbReference type="InterPro" id="IPR043502">
    <property type="entry name" value="DNA/RNA_pol_sf"/>
</dbReference>
<reference evidence="3" key="1">
    <citation type="journal article" date="2019" name="Sci. Rep.">
        <title>Draft genome of Tanacetum cinerariifolium, the natural source of mosquito coil.</title>
        <authorList>
            <person name="Yamashiro T."/>
            <person name="Shiraishi A."/>
            <person name="Satake H."/>
            <person name="Nakayama K."/>
        </authorList>
    </citation>
    <scope>NUCLEOTIDE SEQUENCE</scope>
</reference>
<dbReference type="InterPro" id="IPR013103">
    <property type="entry name" value="RVT_2"/>
</dbReference>
<feature type="domain" description="Reverse transcriptase Ty1/copia-type" evidence="2">
    <location>
        <begin position="241"/>
        <end position="329"/>
    </location>
</feature>
<proteinExistence type="predicted"/>
<evidence type="ECO:0000313" key="3">
    <source>
        <dbReference type="EMBL" id="GEU36115.1"/>
    </source>
</evidence>
<dbReference type="Pfam" id="PF07727">
    <property type="entry name" value="RVT_2"/>
    <property type="match status" value="2"/>
</dbReference>
<dbReference type="AlphaFoldDB" id="A0A6L2JJP4"/>
<dbReference type="PANTHER" id="PTHR11439">
    <property type="entry name" value="GAG-POL-RELATED RETROTRANSPOSON"/>
    <property type="match status" value="1"/>
</dbReference>
<dbReference type="SUPFAM" id="SSF56672">
    <property type="entry name" value="DNA/RNA polymerases"/>
    <property type="match status" value="1"/>
</dbReference>
<name>A0A6L2JJP4_TANCI</name>
<accession>A0A6L2JJP4</accession>
<evidence type="ECO:0000256" key="1">
    <source>
        <dbReference type="SAM" id="MobiDB-lite"/>
    </source>
</evidence>